<keyword evidence="1" id="KW-0175">Coiled coil</keyword>
<protein>
    <submittedName>
        <fullName evidence="2">Uncharacterized protein</fullName>
    </submittedName>
</protein>
<dbReference type="SMR" id="Q4CPB9"/>
<organism evidence="2 3">
    <name type="scientific">Trypanosoma cruzi (strain CL Brener)</name>
    <dbReference type="NCBI Taxonomy" id="353153"/>
    <lineage>
        <taxon>Eukaryota</taxon>
        <taxon>Discoba</taxon>
        <taxon>Euglenozoa</taxon>
        <taxon>Kinetoplastea</taxon>
        <taxon>Metakinetoplastina</taxon>
        <taxon>Trypanosomatida</taxon>
        <taxon>Trypanosomatidae</taxon>
        <taxon>Trypanosoma</taxon>
        <taxon>Schizotrypanum</taxon>
    </lineage>
</organism>
<dbReference type="Proteomes" id="UP000002296">
    <property type="component" value="Unassembled WGS sequence"/>
</dbReference>
<evidence type="ECO:0000313" key="2">
    <source>
        <dbReference type="EMBL" id="EAN82121.1"/>
    </source>
</evidence>
<dbReference type="InParanoid" id="Q4CPB9"/>
<dbReference type="PaxDb" id="353153-Q4CPB9"/>
<dbReference type="AlphaFoldDB" id="Q4CPB9"/>
<feature type="non-terminal residue" evidence="2">
    <location>
        <position position="84"/>
    </location>
</feature>
<reference evidence="2 3" key="1">
    <citation type="journal article" date="2005" name="Science">
        <title>The genome sequence of Trypanosoma cruzi, etiologic agent of Chagas disease.</title>
        <authorList>
            <person name="El-Sayed N.M."/>
            <person name="Myler P.J."/>
            <person name="Bartholomeu D.C."/>
            <person name="Nilsson D."/>
            <person name="Aggarwal G."/>
            <person name="Tran A.N."/>
            <person name="Ghedin E."/>
            <person name="Worthey E.A."/>
            <person name="Delcher A.L."/>
            <person name="Blandin G."/>
            <person name="Westenberger S.J."/>
            <person name="Caler E."/>
            <person name="Cerqueira G.C."/>
            <person name="Branche C."/>
            <person name="Haas B."/>
            <person name="Anupama A."/>
            <person name="Arner E."/>
            <person name="Aslund L."/>
            <person name="Attipoe P."/>
            <person name="Bontempi E."/>
            <person name="Bringaud F."/>
            <person name="Burton P."/>
            <person name="Cadag E."/>
            <person name="Campbell D.A."/>
            <person name="Carrington M."/>
            <person name="Crabtree J."/>
            <person name="Darban H."/>
            <person name="da Silveira J.F."/>
            <person name="de Jong P."/>
            <person name="Edwards K."/>
            <person name="Englund P.T."/>
            <person name="Fazelina G."/>
            <person name="Feldblyum T."/>
            <person name="Ferella M."/>
            <person name="Frasch A.C."/>
            <person name="Gull K."/>
            <person name="Horn D."/>
            <person name="Hou L."/>
            <person name="Huang Y."/>
            <person name="Kindlund E."/>
            <person name="Klingbeil M."/>
            <person name="Kluge S."/>
            <person name="Koo H."/>
            <person name="Lacerda D."/>
            <person name="Levin M.J."/>
            <person name="Lorenzi H."/>
            <person name="Louie T."/>
            <person name="Machado C.R."/>
            <person name="McCulloch R."/>
            <person name="McKenna A."/>
            <person name="Mizuno Y."/>
            <person name="Mottram J.C."/>
            <person name="Nelson S."/>
            <person name="Ochaya S."/>
            <person name="Osoegawa K."/>
            <person name="Pai G."/>
            <person name="Parsons M."/>
            <person name="Pentony M."/>
            <person name="Pettersson U."/>
            <person name="Pop M."/>
            <person name="Ramirez J.L."/>
            <person name="Rinta J."/>
            <person name="Robertson L."/>
            <person name="Salzberg S.L."/>
            <person name="Sanchez D.O."/>
            <person name="Seyler A."/>
            <person name="Sharma R."/>
            <person name="Shetty J."/>
            <person name="Simpson A.J."/>
            <person name="Sisk E."/>
            <person name="Tammi M.T."/>
            <person name="Tarleton R."/>
            <person name="Teixeira S."/>
            <person name="Van Aken S."/>
            <person name="Vogt C."/>
            <person name="Ward P.N."/>
            <person name="Wickstead B."/>
            <person name="Wortman J."/>
            <person name="White O."/>
            <person name="Fraser C.M."/>
            <person name="Stuart K.D."/>
            <person name="Andersson B."/>
        </authorList>
    </citation>
    <scope>NUCLEOTIDE SEQUENCE [LARGE SCALE GENOMIC DNA]</scope>
    <source>
        <strain evidence="2 3">CL Brener</strain>
    </source>
</reference>
<feature type="coiled-coil region" evidence="1">
    <location>
        <begin position="26"/>
        <end position="74"/>
    </location>
</feature>
<dbReference type="GeneID" id="3533283"/>
<dbReference type="EMBL" id="AAHK01002678">
    <property type="protein sequence ID" value="EAN82121.1"/>
    <property type="molecule type" value="Genomic_DNA"/>
</dbReference>
<accession>Q4CPB9</accession>
<sequence length="84" mass="9870">MESSVSSLMDHLNGVETRRRVVMMKRKEAETRLAFSTEEQQQLEQQTAQNEVRAVELKKELDHLLEEQRQLQLQLMAGMDTVRQ</sequence>
<comment type="caution">
    <text evidence="2">The sequence shown here is derived from an EMBL/GenBank/DDBJ whole genome shotgun (WGS) entry which is preliminary data.</text>
</comment>
<gene>
    <name evidence="2" type="ORF">Tc00.1047053511513.14</name>
</gene>
<dbReference type="eggNOG" id="ENOG502S93W">
    <property type="taxonomic scope" value="Eukaryota"/>
</dbReference>
<name>Q4CPB9_TRYCC</name>
<evidence type="ECO:0000313" key="3">
    <source>
        <dbReference type="Proteomes" id="UP000002296"/>
    </source>
</evidence>
<keyword evidence="3" id="KW-1185">Reference proteome</keyword>
<proteinExistence type="predicted"/>
<dbReference type="RefSeq" id="XP_803972.1">
    <property type="nucleotide sequence ID" value="XM_798879.1"/>
</dbReference>
<evidence type="ECO:0000256" key="1">
    <source>
        <dbReference type="SAM" id="Coils"/>
    </source>
</evidence>
<dbReference type="KEGG" id="tcr:511513.14"/>